<keyword evidence="16" id="KW-1185">Reference proteome</keyword>
<keyword evidence="15" id="KW-0969">Cilium</keyword>
<keyword evidence="4 13" id="KW-0813">Transport</keyword>
<dbReference type="AlphaFoldDB" id="A0A098R0P3"/>
<evidence type="ECO:0000256" key="13">
    <source>
        <dbReference type="RuleBase" id="RU364091"/>
    </source>
</evidence>
<evidence type="ECO:0000313" key="15">
    <source>
        <dbReference type="EMBL" id="KGE73539.1"/>
    </source>
</evidence>
<dbReference type="InterPro" id="IPR006136">
    <property type="entry name" value="FlhB"/>
</dbReference>
<keyword evidence="10 13" id="KW-0472">Membrane</keyword>
<evidence type="ECO:0000256" key="9">
    <source>
        <dbReference type="ARBA" id="ARBA00022989"/>
    </source>
</evidence>
<evidence type="ECO:0000313" key="16">
    <source>
        <dbReference type="Proteomes" id="UP000029692"/>
    </source>
</evidence>
<keyword evidence="15" id="KW-0966">Cell projection</keyword>
<dbReference type="InterPro" id="IPR029025">
    <property type="entry name" value="T3SS_substrate_exporter_C"/>
</dbReference>
<dbReference type="EMBL" id="JNUP01000023">
    <property type="protein sequence ID" value="KGE73539.1"/>
    <property type="molecule type" value="Genomic_DNA"/>
</dbReference>
<evidence type="ECO:0000256" key="6">
    <source>
        <dbReference type="ARBA" id="ARBA00022692"/>
    </source>
</evidence>
<comment type="subcellular location">
    <subcellularLocation>
        <location evidence="1">Cell membrane</location>
        <topology evidence="1">Multi-pass membrane protein</topology>
    </subcellularLocation>
</comment>
<dbReference type="eggNOG" id="COG1377">
    <property type="taxonomic scope" value="Bacteria"/>
</dbReference>
<dbReference type="PANTHER" id="PTHR30531">
    <property type="entry name" value="FLAGELLAR BIOSYNTHETIC PROTEIN FLHB"/>
    <property type="match status" value="1"/>
</dbReference>
<evidence type="ECO:0000256" key="10">
    <source>
        <dbReference type="ARBA" id="ARBA00023136"/>
    </source>
</evidence>
<keyword evidence="7 13" id="KW-1005">Bacterial flagellum biogenesis</keyword>
<keyword evidence="6 13" id="KW-0812">Transmembrane</keyword>
<keyword evidence="5 13" id="KW-1003">Cell membrane</keyword>
<comment type="similarity">
    <text evidence="2 13">Belongs to the type III secretion exporter family.</text>
</comment>
<feature type="transmembrane region" description="Helical" evidence="13">
    <location>
        <begin position="199"/>
        <end position="225"/>
    </location>
</feature>
<dbReference type="GO" id="GO:0005886">
    <property type="term" value="C:plasma membrane"/>
    <property type="evidence" value="ECO:0007669"/>
    <property type="project" value="UniProtKB-SubCell"/>
</dbReference>
<dbReference type="InterPro" id="IPR006135">
    <property type="entry name" value="T3SS_substrate_exporter"/>
</dbReference>
<name>A0A098R0P3_9SPIO</name>
<feature type="transmembrane region" description="Helical" evidence="13">
    <location>
        <begin position="49"/>
        <end position="67"/>
    </location>
</feature>
<dbReference type="Proteomes" id="UP000029692">
    <property type="component" value="Unassembled WGS sequence"/>
</dbReference>
<dbReference type="STRING" id="1480694.DC28_02420"/>
<dbReference type="Pfam" id="PF01312">
    <property type="entry name" value="Bac_export_2"/>
    <property type="match status" value="1"/>
</dbReference>
<sequence>MLNEDFFRAMDYQWFAAEDEGRTEDPTEHKKKKAREEGKVAKSPDVTSAIILIFAIITFSVAGQYFVNTMGEMVRYYLRLATEVDVVTDRVLDRAFISFFIRLVAPIALVCFVAALAGNLMQVGFLFTTKPLKPDFKRIAPNFVNFFKRALLSTEALYNLFKSIGKIIIIATIAILNIQGSFNKLLQLMKVSFMQSFQLIAQIAFSMVLQTAIVLLVLSLFDYLFQRKQHLDSLKMTKQEIKEERKTYEGDPLVKSRLRQRMREILSQNMMQQIPNADVVITNPTHYAIALEYKMDSMQAPMVTAKGVDTIAQRIKQLAFEHDVPVIENRPLARALHAEVDLGDVIPERYYEAVVAVFKEIYRMNKKKEAV</sequence>
<dbReference type="Gene3D" id="3.40.1690.10">
    <property type="entry name" value="secretion proteins EscU"/>
    <property type="match status" value="1"/>
</dbReference>
<dbReference type="NCBIfam" id="TIGR00328">
    <property type="entry name" value="flhB"/>
    <property type="match status" value="1"/>
</dbReference>
<dbReference type="Gene3D" id="6.10.250.2080">
    <property type="match status" value="1"/>
</dbReference>
<accession>A0A098R0P3</accession>
<keyword evidence="8 13" id="KW-0653">Protein transport</keyword>
<comment type="function">
    <text evidence="12 13">Required for formation of the rod structure in the basal body of the flagellar apparatus. Together with FliI and FliH, may constitute the export apparatus of flagellin.</text>
</comment>
<evidence type="ECO:0000256" key="8">
    <source>
        <dbReference type="ARBA" id="ARBA00022927"/>
    </source>
</evidence>
<dbReference type="GO" id="GO:0009306">
    <property type="term" value="P:protein secretion"/>
    <property type="evidence" value="ECO:0007669"/>
    <property type="project" value="InterPro"/>
</dbReference>
<evidence type="ECO:0000256" key="7">
    <source>
        <dbReference type="ARBA" id="ARBA00022795"/>
    </source>
</evidence>
<dbReference type="GO" id="GO:0044780">
    <property type="term" value="P:bacterial-type flagellum assembly"/>
    <property type="evidence" value="ECO:0007669"/>
    <property type="project" value="InterPro"/>
</dbReference>
<protein>
    <recommendedName>
        <fullName evidence="3 13">Flagellar biosynthetic protein FlhB</fullName>
    </recommendedName>
</protein>
<evidence type="ECO:0000256" key="5">
    <source>
        <dbReference type="ARBA" id="ARBA00022475"/>
    </source>
</evidence>
<feature type="transmembrane region" description="Helical" evidence="13">
    <location>
        <begin position="156"/>
        <end position="179"/>
    </location>
</feature>
<dbReference type="PRINTS" id="PR00950">
    <property type="entry name" value="TYPE3IMSPROT"/>
</dbReference>
<keyword evidence="11 13" id="KW-1006">Bacterial flagellum protein export</keyword>
<feature type="transmembrane region" description="Helical" evidence="13">
    <location>
        <begin position="99"/>
        <end position="128"/>
    </location>
</feature>
<feature type="region of interest" description="Disordered" evidence="14">
    <location>
        <begin position="19"/>
        <end position="38"/>
    </location>
</feature>
<evidence type="ECO:0000256" key="11">
    <source>
        <dbReference type="ARBA" id="ARBA00023225"/>
    </source>
</evidence>
<evidence type="ECO:0000256" key="12">
    <source>
        <dbReference type="ARBA" id="ARBA00025078"/>
    </source>
</evidence>
<dbReference type="PANTHER" id="PTHR30531:SF12">
    <property type="entry name" value="FLAGELLAR BIOSYNTHETIC PROTEIN FLHB"/>
    <property type="match status" value="1"/>
</dbReference>
<reference evidence="15 16" key="1">
    <citation type="submission" date="2014-05" db="EMBL/GenBank/DDBJ databases">
        <title>De novo Genome Sequence of Spirocheata sp.</title>
        <authorList>
            <person name="Shivani Y."/>
            <person name="Subhash Y."/>
            <person name="Tushar L."/>
            <person name="Sasikala C."/>
            <person name="Ramana C.V."/>
        </authorList>
    </citation>
    <scope>NUCLEOTIDE SEQUENCE [LARGE SCALE GENOMIC DNA]</scope>
    <source>
        <strain evidence="15 16">JC230</strain>
    </source>
</reference>
<comment type="caution">
    <text evidence="15">The sequence shown here is derived from an EMBL/GenBank/DDBJ whole genome shotgun (WGS) entry which is preliminary data.</text>
</comment>
<evidence type="ECO:0000256" key="14">
    <source>
        <dbReference type="SAM" id="MobiDB-lite"/>
    </source>
</evidence>
<evidence type="ECO:0000256" key="4">
    <source>
        <dbReference type="ARBA" id="ARBA00022448"/>
    </source>
</evidence>
<gene>
    <name evidence="13" type="primary">flhB</name>
    <name evidence="15" type="ORF">DC28_02420</name>
</gene>
<keyword evidence="9 13" id="KW-1133">Transmembrane helix</keyword>
<keyword evidence="15" id="KW-0282">Flagellum</keyword>
<evidence type="ECO:0000256" key="2">
    <source>
        <dbReference type="ARBA" id="ARBA00010690"/>
    </source>
</evidence>
<evidence type="ECO:0000256" key="3">
    <source>
        <dbReference type="ARBA" id="ARBA00021622"/>
    </source>
</evidence>
<proteinExistence type="inferred from homology"/>
<organism evidence="15 16">
    <name type="scientific">Spirochaeta lutea</name>
    <dbReference type="NCBI Taxonomy" id="1480694"/>
    <lineage>
        <taxon>Bacteria</taxon>
        <taxon>Pseudomonadati</taxon>
        <taxon>Spirochaetota</taxon>
        <taxon>Spirochaetia</taxon>
        <taxon>Spirochaetales</taxon>
        <taxon>Spirochaetaceae</taxon>
        <taxon>Spirochaeta</taxon>
    </lineage>
</organism>
<evidence type="ECO:0000256" key="1">
    <source>
        <dbReference type="ARBA" id="ARBA00004651"/>
    </source>
</evidence>
<dbReference type="SUPFAM" id="SSF160544">
    <property type="entry name" value="EscU C-terminal domain-like"/>
    <property type="match status" value="1"/>
</dbReference>